<reference evidence="4 5" key="1">
    <citation type="journal article" date="2024" name="G3 (Bethesda)">
        <title>Genome assembly of Hibiscus sabdariffa L. provides insights into metabolisms of medicinal natural products.</title>
        <authorList>
            <person name="Kim T."/>
        </authorList>
    </citation>
    <scope>NUCLEOTIDE SEQUENCE [LARGE SCALE GENOMIC DNA]</scope>
    <source>
        <strain evidence="4">TK-2024</strain>
        <tissue evidence="4">Old leaves</tissue>
    </source>
</reference>
<protein>
    <submittedName>
        <fullName evidence="4">Uncharacterized protein</fullName>
    </submittedName>
</protein>
<dbReference type="SUPFAM" id="SSF50978">
    <property type="entry name" value="WD40 repeat-like"/>
    <property type="match status" value="1"/>
</dbReference>
<dbReference type="Proteomes" id="UP001396334">
    <property type="component" value="Unassembled WGS sequence"/>
</dbReference>
<proteinExistence type="predicted"/>
<comment type="caution">
    <text evidence="4">The sequence shown here is derived from an EMBL/GenBank/DDBJ whole genome shotgun (WGS) entry which is preliminary data.</text>
</comment>
<keyword evidence="5" id="KW-1185">Reference proteome</keyword>
<feature type="region of interest" description="Disordered" evidence="3">
    <location>
        <begin position="716"/>
        <end position="740"/>
    </location>
</feature>
<dbReference type="InterPro" id="IPR003889">
    <property type="entry name" value="FYrich_C"/>
</dbReference>
<dbReference type="EMBL" id="JBBPBN010000016">
    <property type="protein sequence ID" value="KAK9021508.1"/>
    <property type="molecule type" value="Genomic_DNA"/>
</dbReference>
<evidence type="ECO:0000256" key="2">
    <source>
        <dbReference type="ARBA" id="ARBA00023242"/>
    </source>
</evidence>
<dbReference type="InterPro" id="IPR036322">
    <property type="entry name" value="WD40_repeat_dom_sf"/>
</dbReference>
<sequence>MPKTKGEAAAKSDDLEIVSIGYLYKGPWEKKYWSSSRGKDRYPYPVGYEAVRVHNGNTYKTEIHEGPKGPLFVVSCDGQSCSGQTPDIAWEKFQKIGCPHLKIWHGKRFLCKIDGVEIFVWVAQVVFSATYAIKFFGFKNPFVQRLLRELVATVNGTAERSLLPSSFCNGASRIENENGSSTLCTAPDLLPYLARPQIRKKRNTSCEIMQSKLAERPCLKRPRSEELGYGARRSNLVKGNKVKDEHGFSATQNASKDENDKILEASVVHLKSVGKDVENSPAIDGFTLKSVDFLGDHGENEAKSKFIGSQDAKSTRLANIACEELVRSQGNVLEGFSFPIKTDDRPGDSSVPNDSMDINDVHLYAPDTLDFEVISHSIYADDRTDVASGPRDTNSSMKEESTAADIVISDGMVAESHQEKEIGTSNSNAGSEKSDFDSVGHDLVTESHQEEEIGTSNSNTGSEKSDFDSVGQEMMTVLLPQAVPLLKKSSKKKKETSSPCKVLPHVVNSREDNIEANHLLNLPTSAIILTEDARAEQDTRMHIQGLDHGLVVPNFEHLNSVILDSFEDGQGGDHVDSQAVLFSKHMVVDQTSFNKDAFHFNIQEQHVSVNLKQETTVYCGNQDTICHKEVNMALNQEHLKSDVSKSESVLGCMPPIMTALAEDFQGVSVNLDKNSADVRNHSVEKKPENAFTCAEVGDTNDNNSRGIATPLKLSVKDSRAETRVPDPKSSHQTQNKVYTRKKVSKQACSTRKYIAPLSESIVCRNSGVDYAPNKSAMTGASPVSKSCHSSDGKACNRDIFDNTPMHGQSYGLPEEKTTTNCKPEISNMPPILSNEDQKLTGVSKAKDASCLLDPPASLERGFQENCHKERLEHRNTVEKGSSPLCQNQVTSFCDKNLSIQMEVQGSLDVNHYRDAELTSDLKGIINLVGVYFHPSPILSVLLGTKGNEIHICVSCGLLVDRDRTLFIYKVATEEERKGCPSFVGYTSVALPSSEIDVERRGLQLTPDGQNLVLLDSIKTPYCREGRIDCICSVCLSGHSKENAVKIVRVNPGYVSLVAKLETGESVQCILVCENDCLLAAGKSGRLHLWVMNSTWSAWTEEFIIPAGDSISCVVELKKIPKCPHLVIGHNGFGDFVLWDIRKRINISRFSGSGTPIKQFLPISLLSWQPVFGNADTKWCIDEIMTATKLGFSGHKDCSFLPLEEEDVAIWLLVSDAQYEHLSSNCQANMSGWWRLALLVKDRIILGGTLDPSNLVTALLILNMRRHFAYAAVMWATAIGAAFDHGIMGRDDGLVYMWELSTGARLDVLHHFKGGSVSCIASNDGSSPKVVAVAADDGLVFSKGLNKVGCFKFEGIASSLLGPRRLRPSLLSTTMRTVVTALRKRHLNYRDNSDQIHRGGGDDQNQLLTDHLNIVRYSDGVKIELGKLASITCCAVASITGFETVLNIGFITVLDYYSRLRYKESWLGEAYPGTELRLNYGQS</sequence>
<comment type="subcellular location">
    <subcellularLocation>
        <location evidence="1">Nucleus</location>
    </subcellularLocation>
</comment>
<dbReference type="InterPro" id="IPR040092">
    <property type="entry name" value="TBRG1"/>
</dbReference>
<feature type="compositionally biased region" description="Basic and acidic residues" evidence="3">
    <location>
        <begin position="432"/>
        <end position="451"/>
    </location>
</feature>
<name>A0ABR2S8J8_9ROSI</name>
<dbReference type="InterPro" id="IPR003888">
    <property type="entry name" value="FYrich_N"/>
</dbReference>
<feature type="compositionally biased region" description="Basic and acidic residues" evidence="3">
    <location>
        <begin position="716"/>
        <end position="729"/>
    </location>
</feature>
<organism evidence="4 5">
    <name type="scientific">Hibiscus sabdariffa</name>
    <name type="common">roselle</name>
    <dbReference type="NCBI Taxonomy" id="183260"/>
    <lineage>
        <taxon>Eukaryota</taxon>
        <taxon>Viridiplantae</taxon>
        <taxon>Streptophyta</taxon>
        <taxon>Embryophyta</taxon>
        <taxon>Tracheophyta</taxon>
        <taxon>Spermatophyta</taxon>
        <taxon>Magnoliopsida</taxon>
        <taxon>eudicotyledons</taxon>
        <taxon>Gunneridae</taxon>
        <taxon>Pentapetalae</taxon>
        <taxon>rosids</taxon>
        <taxon>malvids</taxon>
        <taxon>Malvales</taxon>
        <taxon>Malvaceae</taxon>
        <taxon>Malvoideae</taxon>
        <taxon>Hibiscus</taxon>
    </lineage>
</organism>
<dbReference type="PROSITE" id="PS51543">
    <property type="entry name" value="FYRC"/>
    <property type="match status" value="1"/>
</dbReference>
<dbReference type="PANTHER" id="PTHR22715">
    <property type="entry name" value="TRANSFORMING GROWTH FACTOR BETA REGULATED GENE 1"/>
    <property type="match status" value="1"/>
</dbReference>
<evidence type="ECO:0000313" key="5">
    <source>
        <dbReference type="Proteomes" id="UP001396334"/>
    </source>
</evidence>
<dbReference type="InterPro" id="IPR015943">
    <property type="entry name" value="WD40/YVTN_repeat-like_dom_sf"/>
</dbReference>
<dbReference type="Gene3D" id="3.30.160.360">
    <property type="match status" value="1"/>
</dbReference>
<dbReference type="PANTHER" id="PTHR22715:SF1">
    <property type="entry name" value="DNA BINDING PROTEIN"/>
    <property type="match status" value="1"/>
</dbReference>
<keyword evidence="2" id="KW-0539">Nucleus</keyword>
<dbReference type="PROSITE" id="PS51542">
    <property type="entry name" value="FYRN"/>
    <property type="match status" value="1"/>
</dbReference>
<dbReference type="Gene3D" id="2.130.10.10">
    <property type="entry name" value="YVTN repeat-like/Quinoprotein amine dehydrogenase"/>
    <property type="match status" value="1"/>
</dbReference>
<evidence type="ECO:0000256" key="1">
    <source>
        <dbReference type="ARBA" id="ARBA00004123"/>
    </source>
</evidence>
<gene>
    <name evidence="4" type="ORF">V6N11_011495</name>
</gene>
<evidence type="ECO:0000313" key="4">
    <source>
        <dbReference type="EMBL" id="KAK9021508.1"/>
    </source>
</evidence>
<feature type="region of interest" description="Disordered" evidence="3">
    <location>
        <begin position="415"/>
        <end position="467"/>
    </location>
</feature>
<accession>A0ABR2S8J8</accession>
<evidence type="ECO:0000256" key="3">
    <source>
        <dbReference type="SAM" id="MobiDB-lite"/>
    </source>
</evidence>